<proteinExistence type="predicted"/>
<feature type="compositionally biased region" description="Polar residues" evidence="1">
    <location>
        <begin position="95"/>
        <end position="109"/>
    </location>
</feature>
<comment type="caution">
    <text evidence="3">The sequence shown here is derived from an EMBL/GenBank/DDBJ whole genome shotgun (WGS) entry which is preliminary data.</text>
</comment>
<name>A0A8H7E227_9EURO</name>
<dbReference type="OrthoDB" id="4721035at2759"/>
<organism evidence="3 4">
    <name type="scientific">Endocarpon pusillum</name>
    <dbReference type="NCBI Taxonomy" id="364733"/>
    <lineage>
        <taxon>Eukaryota</taxon>
        <taxon>Fungi</taxon>
        <taxon>Dikarya</taxon>
        <taxon>Ascomycota</taxon>
        <taxon>Pezizomycotina</taxon>
        <taxon>Eurotiomycetes</taxon>
        <taxon>Chaetothyriomycetidae</taxon>
        <taxon>Verrucariales</taxon>
        <taxon>Verrucariaceae</taxon>
        <taxon>Endocarpon</taxon>
    </lineage>
</organism>
<feature type="transmembrane region" description="Helical" evidence="2">
    <location>
        <begin position="301"/>
        <end position="324"/>
    </location>
</feature>
<accession>A0A8H7E227</accession>
<feature type="compositionally biased region" description="Basic and acidic residues" evidence="1">
    <location>
        <begin position="53"/>
        <end position="62"/>
    </location>
</feature>
<sequence>MAYQKPSADDPSSPDATDRSDMTHPESNSTLHSRNPFRRQLSSPNSHIQGDNEPLHDVDIGRDGAGNDTSLTNKGLGILAGYGKSEYSPVAGMPTDSSNATQSGLSPAMSSPGFPRAQLSRKDTRQSLKGVAWDVSGDQGSLHSSPYLPNISSSDRELLSPYNPTQAFGSGLPDFDCQTDGAIIKGRWSWLSVTLVLLAAYSTVFSAIFLVIALIEPRYGKKIGTNGHMTISEVSLLSAAFAKTVELSFVTVFVAFLGQVLSRRAFLAKARGGGISIAEMMLRGWIMQPGTLITHWEAVRYAALSFIGMAALIAAIVAMFYTMAAEALVAPKLRLGRLENKVLYGKVSASFANATYLAEQCPTPIEYSVDKAKGTTCLQIEHAGQAYHNYQIYLEDWAHRVNSGNVSSVEYARRPPPVGVMYENITVRGQWITPSNENITADSTSRLVQNVTMAMPHANVVNAARDSINDIMQPQDLDESNGQYTIRASVPAPAVNILCAGVTEDDIKSLIYVRWPTNNGTFNASTWPIQPPSDMIQRPDFPNATAIDDLFGFGPEMGDARQRAPIFPKMPLEYNTLVNGTGVWPSHSVYLLAASPRELKTSPYLFCSLKAMQYHGCTTQYQASITGGLLTVHCNQGDRENSMAYPKFQPADPWGYWAPDWKDIASEWMNSLALGTGISDGASANARILTQLIPEWNNQSGAASLSPTLPSIGEALGVLAGCTLLLASQWSPFIPSWNHSTSLASPEYQAFNASLQYVDYTSGATQAWQKIFYVVLATVFVANCLCLVYLIWKLRTEGQVTDYTEPQNLFAIAVNSPPSRSLSGACGAGPEGDMFSKKWEVDMQKHGAGGTGHPHFYVKFGDDDRMDAFQRVRQRKSRSSLRSMEDFEVAESPAVEQYSMLANRRKTLL</sequence>
<feature type="transmembrane region" description="Helical" evidence="2">
    <location>
        <begin position="771"/>
        <end position="792"/>
    </location>
</feature>
<feature type="transmembrane region" description="Helical" evidence="2">
    <location>
        <begin position="236"/>
        <end position="257"/>
    </location>
</feature>
<feature type="transmembrane region" description="Helical" evidence="2">
    <location>
        <begin position="188"/>
        <end position="215"/>
    </location>
</feature>
<evidence type="ECO:0000256" key="2">
    <source>
        <dbReference type="SAM" id="Phobius"/>
    </source>
</evidence>
<keyword evidence="4" id="KW-1185">Reference proteome</keyword>
<reference evidence="3" key="1">
    <citation type="submission" date="2020-02" db="EMBL/GenBank/DDBJ databases">
        <authorList>
            <person name="Palmer J.M."/>
        </authorList>
    </citation>
    <scope>NUCLEOTIDE SEQUENCE</scope>
    <source>
        <strain evidence="3">EPUS1.4</strain>
        <tissue evidence="3">Thallus</tissue>
    </source>
</reference>
<keyword evidence="2" id="KW-1133">Transmembrane helix</keyword>
<feature type="region of interest" description="Disordered" evidence="1">
    <location>
        <begin position="1"/>
        <end position="73"/>
    </location>
</feature>
<keyword evidence="2" id="KW-0812">Transmembrane</keyword>
<evidence type="ECO:0000313" key="3">
    <source>
        <dbReference type="EMBL" id="KAF7505228.1"/>
    </source>
</evidence>
<feature type="compositionally biased region" description="Polar residues" evidence="1">
    <location>
        <begin position="40"/>
        <end position="49"/>
    </location>
</feature>
<evidence type="ECO:0000256" key="1">
    <source>
        <dbReference type="SAM" id="MobiDB-lite"/>
    </source>
</evidence>
<protein>
    <submittedName>
        <fullName evidence="3">Uncharacterized protein</fullName>
    </submittedName>
</protein>
<dbReference type="EMBL" id="JAACFV010000115">
    <property type="protein sequence ID" value="KAF7505228.1"/>
    <property type="molecule type" value="Genomic_DNA"/>
</dbReference>
<dbReference type="AlphaFoldDB" id="A0A8H7E227"/>
<keyword evidence="2" id="KW-0472">Membrane</keyword>
<evidence type="ECO:0000313" key="4">
    <source>
        <dbReference type="Proteomes" id="UP000606974"/>
    </source>
</evidence>
<gene>
    <name evidence="3" type="ORF">GJ744_001157</name>
</gene>
<dbReference type="Proteomes" id="UP000606974">
    <property type="component" value="Unassembled WGS sequence"/>
</dbReference>
<feature type="region of interest" description="Disordered" evidence="1">
    <location>
        <begin position="90"/>
        <end position="121"/>
    </location>
</feature>